<evidence type="ECO:0000313" key="6">
    <source>
        <dbReference type="Proteomes" id="UP000070544"/>
    </source>
</evidence>
<dbReference type="GO" id="GO:0000145">
    <property type="term" value="C:exocyst"/>
    <property type="evidence" value="ECO:0007669"/>
    <property type="project" value="InterPro"/>
</dbReference>
<feature type="domain" description="Vps53 N-terminal" evidence="4">
    <location>
        <begin position="16"/>
        <end position="140"/>
    </location>
</feature>
<sequence length="747" mass="85636">MDGAGNRALADANELAIQRVSELFRHPDDLLKLNVYRQKFGAEKASLEAQLKAAVQTQLDDAQRGMNLLGHAKDEYQVIRGNLQTIDTLCSTSQTMIQNYGKIRKLSRTHRNFTATMEIVEQFQQLTNQIGRVKKMLDEDKSVSLGPSDNLLFVHHTLFQLEQFRDETMEKSRSSSTDVVITLQQYFKRFEAVMDEFTDYIFYLSRNLLPLVLNGQRAAVVRLAKVIETEERMDEYVSSLNAIPDKGPMDGSSRLQARRKPKSYLSRFKEEVQESIAKRFQKMLANVDSRDIFAVLDALDFVVDDLAVVYDELMPRFPKKWGIFNFYVIRYHQNVYERVNRMPLSSLDAGGILKLQAWVGHYQEEMRGRLGVTEELLEPHLLDGKEDAMLGEYVNLTRNKFSEWRRNLMTTETRAFTTRQDPPEENNGSYNMSAGVIMFQMINQQIDIVVNTDRGKLLLDVIKECGKALDEYQEQWSGLAEKEFSVLTTKPDECTKGLPEYLMALSNDFLKSTEFAETIIKRMDDEASDAFRQKITDVLNQSLEGFIKVSKRVSAMLIDIVVLDLKPAVAHLFCPAWYDEPLFDVILGTLEDYCDDFQAHLVEYLFNKLMSDLMERFVVSYLEALRNRNARFRSGVAMDKMKTDIDAAVALFSRYKSAKRVKASFEPVYKVNLVIGSSPRMVFLDLYSLVKAYPDIPLQYVEDVLNRRDDLEKSAVRETMADLKEKMAGQKLTGDGSSSIFAKIGTN</sequence>
<accession>A0A139AL55</accession>
<evidence type="ECO:0000259" key="4">
    <source>
        <dbReference type="Pfam" id="PF04100"/>
    </source>
</evidence>
<gene>
    <name evidence="5" type="ORF">M427DRAFT_54473</name>
</gene>
<dbReference type="STRING" id="1344416.A0A139AL55"/>
<evidence type="ECO:0000256" key="1">
    <source>
        <dbReference type="ARBA" id="ARBA00009447"/>
    </source>
</evidence>
<dbReference type="EMBL" id="KQ965746">
    <property type="protein sequence ID" value="KXS17527.1"/>
    <property type="molecule type" value="Genomic_DNA"/>
</dbReference>
<dbReference type="Pfam" id="PF06046">
    <property type="entry name" value="Sec6"/>
    <property type="match status" value="1"/>
</dbReference>
<organism evidence="5 6">
    <name type="scientific">Gonapodya prolifera (strain JEL478)</name>
    <name type="common">Monoblepharis prolifera</name>
    <dbReference type="NCBI Taxonomy" id="1344416"/>
    <lineage>
        <taxon>Eukaryota</taxon>
        <taxon>Fungi</taxon>
        <taxon>Fungi incertae sedis</taxon>
        <taxon>Chytridiomycota</taxon>
        <taxon>Chytridiomycota incertae sedis</taxon>
        <taxon>Monoblepharidomycetes</taxon>
        <taxon>Monoblepharidales</taxon>
        <taxon>Gonapodyaceae</taxon>
        <taxon>Gonapodya</taxon>
    </lineage>
</organism>
<dbReference type="GO" id="GO:0006887">
    <property type="term" value="P:exocytosis"/>
    <property type="evidence" value="ECO:0007669"/>
    <property type="project" value="UniProtKB-KW"/>
</dbReference>
<protein>
    <submittedName>
        <fullName evidence="5">Exocyst complex component Sec6</fullName>
    </submittedName>
</protein>
<dbReference type="Pfam" id="PF04100">
    <property type="entry name" value="Vps53_N"/>
    <property type="match status" value="1"/>
</dbReference>
<dbReference type="PANTHER" id="PTHR21292">
    <property type="entry name" value="EXOCYST COMPLEX COMPONENT SEC6-RELATED"/>
    <property type="match status" value="1"/>
</dbReference>
<dbReference type="InterPro" id="IPR007234">
    <property type="entry name" value="Vps53_N"/>
</dbReference>
<dbReference type="OrthoDB" id="190098at2759"/>
<dbReference type="GO" id="GO:0051601">
    <property type="term" value="P:exocyst localization"/>
    <property type="evidence" value="ECO:0007669"/>
    <property type="project" value="TreeGrafter"/>
</dbReference>
<dbReference type="AlphaFoldDB" id="A0A139AL55"/>
<dbReference type="Proteomes" id="UP000070544">
    <property type="component" value="Unassembled WGS sequence"/>
</dbReference>
<reference evidence="5 6" key="1">
    <citation type="journal article" date="2015" name="Genome Biol. Evol.">
        <title>Phylogenomic analyses indicate that early fungi evolved digesting cell walls of algal ancestors of land plants.</title>
        <authorList>
            <person name="Chang Y."/>
            <person name="Wang S."/>
            <person name="Sekimoto S."/>
            <person name="Aerts A.L."/>
            <person name="Choi C."/>
            <person name="Clum A."/>
            <person name="LaButti K.M."/>
            <person name="Lindquist E.A."/>
            <person name="Yee Ngan C."/>
            <person name="Ohm R.A."/>
            <person name="Salamov A.A."/>
            <person name="Grigoriev I.V."/>
            <person name="Spatafora J.W."/>
            <person name="Berbee M.L."/>
        </authorList>
    </citation>
    <scope>NUCLEOTIDE SEQUENCE [LARGE SCALE GENOMIC DNA]</scope>
    <source>
        <strain evidence="5 6">JEL478</strain>
    </source>
</reference>
<name>A0A139AL55_GONPJ</name>
<keyword evidence="6" id="KW-1185">Reference proteome</keyword>
<proteinExistence type="inferred from homology"/>
<evidence type="ECO:0000256" key="2">
    <source>
        <dbReference type="ARBA" id="ARBA00022448"/>
    </source>
</evidence>
<dbReference type="OMA" id="MNIGPKT"/>
<evidence type="ECO:0000313" key="5">
    <source>
        <dbReference type="EMBL" id="KXS17527.1"/>
    </source>
</evidence>
<keyword evidence="2" id="KW-0813">Transport</keyword>
<comment type="similarity">
    <text evidence="1">Belongs to the SEC6 family.</text>
</comment>
<dbReference type="InterPro" id="IPR042532">
    <property type="entry name" value="EXOC3/Sec6_C"/>
</dbReference>
<dbReference type="InterPro" id="IPR010326">
    <property type="entry name" value="EXOC3/Sec6"/>
</dbReference>
<dbReference type="Gene3D" id="1.10.357.50">
    <property type="match status" value="1"/>
</dbReference>
<dbReference type="PANTHER" id="PTHR21292:SF1">
    <property type="entry name" value="EXOCYST COMPLEX COMPONENT 3"/>
    <property type="match status" value="1"/>
</dbReference>
<keyword evidence="3" id="KW-0268">Exocytosis</keyword>
<dbReference type="Gene3D" id="1.10.357.70">
    <property type="entry name" value="Exocyst complex component Sec6, C-terminal domain"/>
    <property type="match status" value="1"/>
</dbReference>
<dbReference type="GO" id="GO:0000149">
    <property type="term" value="F:SNARE binding"/>
    <property type="evidence" value="ECO:0007669"/>
    <property type="project" value="TreeGrafter"/>
</dbReference>
<evidence type="ECO:0000256" key="3">
    <source>
        <dbReference type="ARBA" id="ARBA00022483"/>
    </source>
</evidence>